<dbReference type="PROSITE" id="PS50041">
    <property type="entry name" value="C_TYPE_LECTIN_2"/>
    <property type="match status" value="2"/>
</dbReference>
<dbReference type="InterPro" id="IPR016186">
    <property type="entry name" value="C-type_lectin-like/link_sf"/>
</dbReference>
<keyword evidence="3" id="KW-1185">Reference proteome</keyword>
<dbReference type="SUPFAM" id="SSF56436">
    <property type="entry name" value="C-type lectin-like"/>
    <property type="match status" value="2"/>
</dbReference>
<reference evidence="4" key="1">
    <citation type="submission" date="2022-11" db="UniProtKB">
        <authorList>
            <consortium name="WormBaseParasite"/>
        </authorList>
    </citation>
    <scope>IDENTIFICATION</scope>
</reference>
<dbReference type="CDD" id="cd00037">
    <property type="entry name" value="CLECT"/>
    <property type="match status" value="1"/>
</dbReference>
<protein>
    <submittedName>
        <fullName evidence="4">C-type lectin domain-containing protein</fullName>
    </submittedName>
</protein>
<dbReference type="Gene3D" id="3.10.100.10">
    <property type="entry name" value="Mannose-Binding Protein A, subunit A"/>
    <property type="match status" value="2"/>
</dbReference>
<proteinExistence type="predicted"/>
<dbReference type="InterPro" id="IPR018378">
    <property type="entry name" value="C-type_lectin_CS"/>
</dbReference>
<evidence type="ECO:0000259" key="2">
    <source>
        <dbReference type="PROSITE" id="PS50041"/>
    </source>
</evidence>
<keyword evidence="1" id="KW-1015">Disulfide bond</keyword>
<dbReference type="PROSITE" id="PS00615">
    <property type="entry name" value="C_TYPE_LECTIN_1"/>
    <property type="match status" value="1"/>
</dbReference>
<dbReference type="Proteomes" id="UP000887578">
    <property type="component" value="Unplaced"/>
</dbReference>
<dbReference type="SMART" id="SM00034">
    <property type="entry name" value="CLECT"/>
    <property type="match status" value="1"/>
</dbReference>
<accession>A0A914Q5A3</accession>
<dbReference type="Pfam" id="PF00059">
    <property type="entry name" value="Lectin_C"/>
    <property type="match status" value="2"/>
</dbReference>
<name>A0A914Q5A3_9BILA</name>
<organism evidence="3 4">
    <name type="scientific">Panagrolaimus davidi</name>
    <dbReference type="NCBI Taxonomy" id="227884"/>
    <lineage>
        <taxon>Eukaryota</taxon>
        <taxon>Metazoa</taxon>
        <taxon>Ecdysozoa</taxon>
        <taxon>Nematoda</taxon>
        <taxon>Chromadorea</taxon>
        <taxon>Rhabditida</taxon>
        <taxon>Tylenchina</taxon>
        <taxon>Panagrolaimomorpha</taxon>
        <taxon>Panagrolaimoidea</taxon>
        <taxon>Panagrolaimidae</taxon>
        <taxon>Panagrolaimus</taxon>
    </lineage>
</organism>
<evidence type="ECO:0000256" key="1">
    <source>
        <dbReference type="ARBA" id="ARBA00023157"/>
    </source>
</evidence>
<dbReference type="InterPro" id="IPR050111">
    <property type="entry name" value="C-type_lectin/snaclec_domain"/>
</dbReference>
<dbReference type="InterPro" id="IPR001304">
    <property type="entry name" value="C-type_lectin-like"/>
</dbReference>
<feature type="domain" description="C-type lectin" evidence="2">
    <location>
        <begin position="1"/>
        <end position="55"/>
    </location>
</feature>
<evidence type="ECO:0000313" key="4">
    <source>
        <dbReference type="WBParaSite" id="PDA_v2.g22342.t1"/>
    </source>
</evidence>
<feature type="domain" description="C-type lectin" evidence="2">
    <location>
        <begin position="81"/>
        <end position="192"/>
    </location>
</feature>
<sequence>MAPGNWSWTDGTTFDFKDWSPKEPQNLSMNCATVTIQNGLWASSDCFKTKPYVCEISAPPSYPAYMNCTEGWVYFQPTHSCYGHEGYISRSGNWTTAEQYCENQNAHLPSIHSYDEARFLSTMFHFNNDALFWIGLYSNDNEVTWKWSDGSPVDYLPWASGYPRLNVSSCAYLFNNRIWDYNCNDSQSFICKKPATL</sequence>
<evidence type="ECO:0000313" key="3">
    <source>
        <dbReference type="Proteomes" id="UP000887578"/>
    </source>
</evidence>
<dbReference type="PANTHER" id="PTHR22803">
    <property type="entry name" value="MANNOSE, PHOSPHOLIPASE, LECTIN RECEPTOR RELATED"/>
    <property type="match status" value="1"/>
</dbReference>
<dbReference type="InterPro" id="IPR016187">
    <property type="entry name" value="CTDL_fold"/>
</dbReference>
<dbReference type="AlphaFoldDB" id="A0A914Q5A3"/>
<dbReference type="WBParaSite" id="PDA_v2.g22342.t1">
    <property type="protein sequence ID" value="PDA_v2.g22342.t1"/>
    <property type="gene ID" value="PDA_v2.g22342"/>
</dbReference>